<dbReference type="GO" id="GO:0004075">
    <property type="term" value="F:biotin carboxylase activity"/>
    <property type="evidence" value="ECO:0007669"/>
    <property type="project" value="UniProtKB-EC"/>
</dbReference>
<feature type="region of interest" description="Disordered" evidence="9">
    <location>
        <begin position="492"/>
        <end position="511"/>
    </location>
</feature>
<evidence type="ECO:0000313" key="13">
    <source>
        <dbReference type="EMBL" id="CAA9450238.1"/>
    </source>
</evidence>
<dbReference type="PROSITE" id="PS00867">
    <property type="entry name" value="CPSASE_2"/>
    <property type="match status" value="1"/>
</dbReference>
<dbReference type="Pfam" id="PF02785">
    <property type="entry name" value="Biotin_carb_C"/>
    <property type="match status" value="1"/>
</dbReference>
<dbReference type="PANTHER" id="PTHR18866">
    <property type="entry name" value="CARBOXYLASE:PYRUVATE/ACETYL-COA/PROPIONYL-COA CARBOXYLASE"/>
    <property type="match status" value="1"/>
</dbReference>
<feature type="domain" description="ATP-grasp" evidence="11">
    <location>
        <begin position="120"/>
        <end position="316"/>
    </location>
</feature>
<dbReference type="InterPro" id="IPR005479">
    <property type="entry name" value="CPAse_ATP-bd"/>
</dbReference>
<reference evidence="13" key="1">
    <citation type="submission" date="2020-02" db="EMBL/GenBank/DDBJ databases">
        <authorList>
            <person name="Meier V. D."/>
        </authorList>
    </citation>
    <scope>NUCLEOTIDE SEQUENCE</scope>
    <source>
        <strain evidence="13">AVDCRST_MAG37</strain>
    </source>
</reference>
<dbReference type="InterPro" id="IPR050856">
    <property type="entry name" value="Biotin_carboxylase_complex"/>
</dbReference>
<dbReference type="Pfam" id="PF00289">
    <property type="entry name" value="Biotin_carb_N"/>
    <property type="match status" value="1"/>
</dbReference>
<evidence type="ECO:0000256" key="9">
    <source>
        <dbReference type="SAM" id="MobiDB-lite"/>
    </source>
</evidence>
<dbReference type="FunFam" id="3.40.50.20:FF:000010">
    <property type="entry name" value="Propionyl-CoA carboxylase subunit alpha"/>
    <property type="match status" value="1"/>
</dbReference>
<evidence type="ECO:0000256" key="1">
    <source>
        <dbReference type="ARBA" id="ARBA00001953"/>
    </source>
</evidence>
<keyword evidence="5 8" id="KW-0067">ATP-binding</keyword>
<dbReference type="InterPro" id="IPR005482">
    <property type="entry name" value="Biotin_COase_C"/>
</dbReference>
<feature type="domain" description="Lipoyl-binding" evidence="10">
    <location>
        <begin position="508"/>
        <end position="584"/>
    </location>
</feature>
<dbReference type="Gene3D" id="3.30.470.20">
    <property type="entry name" value="ATP-grasp fold, B domain"/>
    <property type="match status" value="1"/>
</dbReference>
<dbReference type="CDD" id="cd06850">
    <property type="entry name" value="biotinyl_domain"/>
    <property type="match status" value="1"/>
</dbReference>
<protein>
    <recommendedName>
        <fullName evidence="2">biotin carboxylase</fullName>
        <ecNumber evidence="2">6.3.4.14</ecNumber>
    </recommendedName>
</protein>
<dbReference type="FunFam" id="2.40.50.100:FF:000003">
    <property type="entry name" value="Acetyl-CoA carboxylase biotin carboxyl carrier protein"/>
    <property type="match status" value="1"/>
</dbReference>
<evidence type="ECO:0000256" key="2">
    <source>
        <dbReference type="ARBA" id="ARBA00013263"/>
    </source>
</evidence>
<evidence type="ECO:0000256" key="3">
    <source>
        <dbReference type="ARBA" id="ARBA00022598"/>
    </source>
</evidence>
<dbReference type="PROSITE" id="PS50968">
    <property type="entry name" value="BIOTINYL_LIPOYL"/>
    <property type="match status" value="1"/>
</dbReference>
<evidence type="ECO:0000259" key="11">
    <source>
        <dbReference type="PROSITE" id="PS50975"/>
    </source>
</evidence>
<dbReference type="SUPFAM" id="SSF56059">
    <property type="entry name" value="Glutathione synthetase ATP-binding domain-like"/>
    <property type="match status" value="1"/>
</dbReference>
<dbReference type="InterPro" id="IPR001882">
    <property type="entry name" value="Biotin_BS"/>
</dbReference>
<dbReference type="InterPro" id="IPR000089">
    <property type="entry name" value="Biotin_lipoyl"/>
</dbReference>
<evidence type="ECO:0000256" key="6">
    <source>
        <dbReference type="ARBA" id="ARBA00023267"/>
    </source>
</evidence>
<evidence type="ECO:0000259" key="10">
    <source>
        <dbReference type="PROSITE" id="PS50968"/>
    </source>
</evidence>
<dbReference type="SUPFAM" id="SSF51246">
    <property type="entry name" value="Rudiment single hybrid motif"/>
    <property type="match status" value="1"/>
</dbReference>
<dbReference type="Gene3D" id="2.40.50.100">
    <property type="match status" value="1"/>
</dbReference>
<proteinExistence type="predicted"/>
<dbReference type="InterPro" id="IPR005481">
    <property type="entry name" value="BC-like_N"/>
</dbReference>
<keyword evidence="6" id="KW-0092">Biotin</keyword>
<name>A0A6J4QP05_9ACTN</name>
<comment type="cofactor">
    <cofactor evidence="1">
        <name>biotin</name>
        <dbReference type="ChEBI" id="CHEBI:57586"/>
    </cofactor>
</comment>
<evidence type="ECO:0000256" key="8">
    <source>
        <dbReference type="PROSITE-ProRule" id="PRU00409"/>
    </source>
</evidence>
<keyword evidence="4 8" id="KW-0547">Nucleotide-binding</keyword>
<feature type="domain" description="Biotin carboxylation" evidence="12">
    <location>
        <begin position="1"/>
        <end position="445"/>
    </location>
</feature>
<dbReference type="PANTHER" id="PTHR18866:SF33">
    <property type="entry name" value="METHYLCROTONOYL-COA CARBOXYLASE SUBUNIT ALPHA, MITOCHONDRIAL-RELATED"/>
    <property type="match status" value="1"/>
</dbReference>
<dbReference type="FunFam" id="3.30.1490.20:FF:000003">
    <property type="entry name" value="acetyl-CoA carboxylase isoform X1"/>
    <property type="match status" value="1"/>
</dbReference>
<sequence>MFEKVLVANRGEIAVRIIRALREMGVTSVAVYSEADRESLHARLADEAHHVGPALARESYLDIGKLIGVAEHSGAEAVHPGYGFLAESAPFARAVEEAGLVWIGPHPGAIEAMGSKVESRRIMGKAGVPMVPGTKEPVDSADEVRTFAGEHGYPVAVKASAGGGGKGFAVAHDEEGAATAFKRASREGVAYFGDGSVYTEKYLPGPRHVEIQVVCDKHGNAAHLGERDCSIQRRHQKLLEESPSPAIDPAMREAMGEAAIGAAEAVGYDNVGTVEFLVQNDEFYFLEMNTRVQVEHPVTEEVTGIDIVQTGIRVAAGEELPFTQEDVAWRGHAIEVRLNAEDAANDFVPSPGTVTVYEEPGGPGVRVDSSLREPGLVPEYYDPLFAKLIVRGADRGDALRRLRRALGEFRIEGIATTLPFFEAILDDEVFVKGAYTTGFVAERMEGLKIEAHQAVSADGGLVGTPHKEAREVEVEVNGKLFRVKVYADEEGSSRGVKAPPARRGREKGRGATVTEGAVAAPMQGTIVKVLVEEGQEVAADEAVCVLEAMKMESEIRVKRAGTVSEVLVEAGQTVRSGDTLIALE</sequence>
<comment type="catalytic activity">
    <reaction evidence="7">
        <text>N(6)-biotinyl-L-lysyl-[protein] + hydrogencarbonate + ATP = N(6)-carboxybiotinyl-L-lysyl-[protein] + ADP + phosphate + H(+)</text>
        <dbReference type="Rhea" id="RHEA:13501"/>
        <dbReference type="Rhea" id="RHEA-COMP:10505"/>
        <dbReference type="Rhea" id="RHEA-COMP:10506"/>
        <dbReference type="ChEBI" id="CHEBI:15378"/>
        <dbReference type="ChEBI" id="CHEBI:17544"/>
        <dbReference type="ChEBI" id="CHEBI:30616"/>
        <dbReference type="ChEBI" id="CHEBI:43474"/>
        <dbReference type="ChEBI" id="CHEBI:83144"/>
        <dbReference type="ChEBI" id="CHEBI:83145"/>
        <dbReference type="ChEBI" id="CHEBI:456216"/>
        <dbReference type="EC" id="6.3.4.14"/>
    </reaction>
    <physiologicalReaction direction="left-to-right" evidence="7">
        <dbReference type="Rhea" id="RHEA:13502"/>
    </physiologicalReaction>
</comment>
<dbReference type="EMBL" id="CADCVD010000106">
    <property type="protein sequence ID" value="CAA9450238.1"/>
    <property type="molecule type" value="Genomic_DNA"/>
</dbReference>
<evidence type="ECO:0000259" key="12">
    <source>
        <dbReference type="PROSITE" id="PS50979"/>
    </source>
</evidence>
<dbReference type="InterPro" id="IPR016185">
    <property type="entry name" value="PreATP-grasp_dom_sf"/>
</dbReference>
<dbReference type="SUPFAM" id="SSF52440">
    <property type="entry name" value="PreATP-grasp domain"/>
    <property type="match status" value="1"/>
</dbReference>
<dbReference type="InterPro" id="IPR011053">
    <property type="entry name" value="Single_hybrid_motif"/>
</dbReference>
<dbReference type="Pfam" id="PF00364">
    <property type="entry name" value="Biotin_lipoyl"/>
    <property type="match status" value="1"/>
</dbReference>
<dbReference type="EC" id="6.3.4.14" evidence="2"/>
<dbReference type="GO" id="GO:0005524">
    <property type="term" value="F:ATP binding"/>
    <property type="evidence" value="ECO:0007669"/>
    <property type="project" value="UniProtKB-UniRule"/>
</dbReference>
<accession>A0A6J4QP05</accession>
<dbReference type="AlphaFoldDB" id="A0A6J4QP05"/>
<dbReference type="SMART" id="SM00878">
    <property type="entry name" value="Biotin_carb_C"/>
    <property type="match status" value="1"/>
</dbReference>
<dbReference type="PROSITE" id="PS50979">
    <property type="entry name" value="BC"/>
    <property type="match status" value="1"/>
</dbReference>
<dbReference type="SUPFAM" id="SSF51230">
    <property type="entry name" value="Single hybrid motif"/>
    <property type="match status" value="1"/>
</dbReference>
<dbReference type="PROSITE" id="PS00866">
    <property type="entry name" value="CPSASE_1"/>
    <property type="match status" value="1"/>
</dbReference>
<organism evidence="13">
    <name type="scientific">uncultured Rubrobacteraceae bacterium</name>
    <dbReference type="NCBI Taxonomy" id="349277"/>
    <lineage>
        <taxon>Bacteria</taxon>
        <taxon>Bacillati</taxon>
        <taxon>Actinomycetota</taxon>
        <taxon>Rubrobacteria</taxon>
        <taxon>Rubrobacterales</taxon>
        <taxon>Rubrobacteraceae</taxon>
        <taxon>environmental samples</taxon>
    </lineage>
</organism>
<dbReference type="Pfam" id="PF02786">
    <property type="entry name" value="CPSase_L_D2"/>
    <property type="match status" value="1"/>
</dbReference>
<keyword evidence="3 13" id="KW-0436">Ligase</keyword>
<dbReference type="PROSITE" id="PS00188">
    <property type="entry name" value="BIOTIN"/>
    <property type="match status" value="1"/>
</dbReference>
<gene>
    <name evidence="13" type="ORF">AVDCRST_MAG37-2245</name>
</gene>
<dbReference type="PROSITE" id="PS50975">
    <property type="entry name" value="ATP_GRASP"/>
    <property type="match status" value="1"/>
</dbReference>
<dbReference type="InterPro" id="IPR011764">
    <property type="entry name" value="Biotin_carboxylation_dom"/>
</dbReference>
<evidence type="ECO:0000256" key="4">
    <source>
        <dbReference type="ARBA" id="ARBA00022741"/>
    </source>
</evidence>
<evidence type="ECO:0000256" key="5">
    <source>
        <dbReference type="ARBA" id="ARBA00022840"/>
    </source>
</evidence>
<dbReference type="GO" id="GO:0046872">
    <property type="term" value="F:metal ion binding"/>
    <property type="evidence" value="ECO:0007669"/>
    <property type="project" value="InterPro"/>
</dbReference>
<dbReference type="InterPro" id="IPR011761">
    <property type="entry name" value="ATP-grasp"/>
</dbReference>
<evidence type="ECO:0000256" key="7">
    <source>
        <dbReference type="ARBA" id="ARBA00048501"/>
    </source>
</evidence>
<dbReference type="InterPro" id="IPR011054">
    <property type="entry name" value="Rudment_hybrid_motif"/>
</dbReference>
<dbReference type="NCBIfam" id="NF006367">
    <property type="entry name" value="PRK08591.1"/>
    <property type="match status" value="1"/>
</dbReference>